<gene>
    <name evidence="2" type="ORF">GSY69_10800</name>
</gene>
<name>A0A6N9H8T0_9MICO</name>
<sequence>MSTPAPDQHSPRRRWSLLLLLVPVALFVLTPVVANTVQPRILGMPFMLAYIIGATIATWLFVWLAARFDHRYRGNEAEYVPVDHAFHGVHHTGEEELS</sequence>
<feature type="transmembrane region" description="Helical" evidence="1">
    <location>
        <begin position="44"/>
        <end position="66"/>
    </location>
</feature>
<evidence type="ECO:0000313" key="2">
    <source>
        <dbReference type="EMBL" id="MYM20437.1"/>
    </source>
</evidence>
<dbReference type="Pfam" id="PF11755">
    <property type="entry name" value="DUF3311"/>
    <property type="match status" value="1"/>
</dbReference>
<dbReference type="Proteomes" id="UP000469215">
    <property type="component" value="Unassembled WGS sequence"/>
</dbReference>
<reference evidence="2 3" key="1">
    <citation type="submission" date="2020-01" db="EMBL/GenBank/DDBJ databases">
        <authorList>
            <person name="Deng T."/>
        </authorList>
    </citation>
    <scope>NUCLEOTIDE SEQUENCE [LARGE SCALE GENOMIC DNA]</scope>
    <source>
        <strain evidence="2 3">5221</strain>
    </source>
</reference>
<protein>
    <submittedName>
        <fullName evidence="2">DUF3311 domain-containing protein</fullName>
    </submittedName>
</protein>
<keyword evidence="3" id="KW-1185">Reference proteome</keyword>
<organism evidence="2 3">
    <name type="scientific">Brevibacterium rongguiense</name>
    <dbReference type="NCBI Taxonomy" id="2695267"/>
    <lineage>
        <taxon>Bacteria</taxon>
        <taxon>Bacillati</taxon>
        <taxon>Actinomycetota</taxon>
        <taxon>Actinomycetes</taxon>
        <taxon>Micrococcales</taxon>
        <taxon>Brevibacteriaceae</taxon>
        <taxon>Brevibacterium</taxon>
    </lineage>
</organism>
<dbReference type="InterPro" id="IPR021741">
    <property type="entry name" value="DUF3311"/>
</dbReference>
<comment type="caution">
    <text evidence="2">The sequence shown here is derived from an EMBL/GenBank/DDBJ whole genome shotgun (WGS) entry which is preliminary data.</text>
</comment>
<keyword evidence="1" id="KW-0812">Transmembrane</keyword>
<evidence type="ECO:0000313" key="3">
    <source>
        <dbReference type="Proteomes" id="UP000469215"/>
    </source>
</evidence>
<accession>A0A6N9H8T0</accession>
<proteinExistence type="predicted"/>
<keyword evidence="1" id="KW-1133">Transmembrane helix</keyword>
<dbReference type="EMBL" id="WWEQ01000052">
    <property type="protein sequence ID" value="MYM20437.1"/>
    <property type="molecule type" value="Genomic_DNA"/>
</dbReference>
<dbReference type="RefSeq" id="WP_160953852.1">
    <property type="nucleotide sequence ID" value="NZ_WWEQ01000052.1"/>
</dbReference>
<keyword evidence="1" id="KW-0472">Membrane</keyword>
<dbReference type="AlphaFoldDB" id="A0A6N9H8T0"/>
<evidence type="ECO:0000256" key="1">
    <source>
        <dbReference type="SAM" id="Phobius"/>
    </source>
</evidence>